<evidence type="ECO:0000313" key="3">
    <source>
        <dbReference type="Proteomes" id="UP000760494"/>
    </source>
</evidence>
<evidence type="ECO:0000256" key="1">
    <source>
        <dbReference type="SAM" id="MobiDB-lite"/>
    </source>
</evidence>
<name>A0A9Q9U6T9_FUSFU</name>
<sequence>MTLASDTITHQDELAGNSKKRLRYRESNPGLRDPSPLAESVPEDRGNEKQGLHAMPQVQPALDGMCAVYEDLSEYRFATTIQKSFDKDKCNSES</sequence>
<proteinExistence type="predicted"/>
<feature type="compositionally biased region" description="Basic and acidic residues" evidence="1">
    <location>
        <begin position="42"/>
        <end position="51"/>
    </location>
</feature>
<evidence type="ECO:0000313" key="2">
    <source>
        <dbReference type="EMBL" id="VTT61188.1"/>
    </source>
</evidence>
<protein>
    <submittedName>
        <fullName evidence="2">Uncharacterized protein</fullName>
    </submittedName>
</protein>
<dbReference type="EMBL" id="CABFJX010000057">
    <property type="protein sequence ID" value="VTT61188.1"/>
    <property type="molecule type" value="Genomic_DNA"/>
</dbReference>
<accession>A0A9Q9U6T9</accession>
<feature type="region of interest" description="Disordered" evidence="1">
    <location>
        <begin position="1"/>
        <end position="56"/>
    </location>
</feature>
<dbReference type="Proteomes" id="UP000760494">
    <property type="component" value="Unassembled WGS sequence"/>
</dbReference>
<dbReference type="AlphaFoldDB" id="A0A9Q9U6T9"/>
<comment type="caution">
    <text evidence="2">The sequence shown here is derived from an EMBL/GenBank/DDBJ whole genome shotgun (WGS) entry which is preliminary data.</text>
</comment>
<gene>
    <name evidence="2" type="ORF">C2S_4383</name>
</gene>
<reference evidence="2" key="1">
    <citation type="submission" date="2019-05" db="EMBL/GenBank/DDBJ databases">
        <authorList>
            <person name="Piombo E."/>
        </authorList>
    </citation>
    <scope>NUCLEOTIDE SEQUENCE</scope>
    <source>
        <strain evidence="2">C2S</strain>
    </source>
</reference>
<organism evidence="2 3">
    <name type="scientific">Fusarium fujikuroi</name>
    <name type="common">Bakanae and foot rot disease fungus</name>
    <name type="synonym">Gibberella fujikuroi</name>
    <dbReference type="NCBI Taxonomy" id="5127"/>
    <lineage>
        <taxon>Eukaryota</taxon>
        <taxon>Fungi</taxon>
        <taxon>Dikarya</taxon>
        <taxon>Ascomycota</taxon>
        <taxon>Pezizomycotina</taxon>
        <taxon>Sordariomycetes</taxon>
        <taxon>Hypocreomycetidae</taxon>
        <taxon>Hypocreales</taxon>
        <taxon>Nectriaceae</taxon>
        <taxon>Fusarium</taxon>
        <taxon>Fusarium fujikuroi species complex</taxon>
    </lineage>
</organism>